<dbReference type="PROSITE" id="PS51462">
    <property type="entry name" value="NUDIX"/>
    <property type="match status" value="1"/>
</dbReference>
<keyword evidence="4" id="KW-1185">Reference proteome</keyword>
<dbReference type="CDD" id="cd04692">
    <property type="entry name" value="NUDIX_Hydrolase"/>
    <property type="match status" value="1"/>
</dbReference>
<evidence type="ECO:0000256" key="1">
    <source>
        <dbReference type="ARBA" id="ARBA00022801"/>
    </source>
</evidence>
<gene>
    <name evidence="3" type="ORF">DESUT3_18630</name>
</gene>
<dbReference type="Pfam" id="PF00293">
    <property type="entry name" value="NUDIX"/>
    <property type="match status" value="1"/>
</dbReference>
<dbReference type="Proteomes" id="UP001319827">
    <property type="component" value="Chromosome"/>
</dbReference>
<dbReference type="Gene3D" id="3.90.79.10">
    <property type="entry name" value="Nucleoside Triphosphate Pyrophosphohydrolase"/>
    <property type="match status" value="1"/>
</dbReference>
<dbReference type="InterPro" id="IPR015797">
    <property type="entry name" value="NUDIX_hydrolase-like_dom_sf"/>
</dbReference>
<name>A0ABN6DZ64_9BACT</name>
<dbReference type="EMBL" id="AP024355">
    <property type="protein sequence ID" value="BCR04794.1"/>
    <property type="molecule type" value="Genomic_DNA"/>
</dbReference>
<feature type="domain" description="Nudix hydrolase" evidence="2">
    <location>
        <begin position="32"/>
        <end position="163"/>
    </location>
</feature>
<dbReference type="PANTHER" id="PTHR10885:SF0">
    <property type="entry name" value="ISOPENTENYL-DIPHOSPHATE DELTA-ISOMERASE"/>
    <property type="match status" value="1"/>
</dbReference>
<dbReference type="PROSITE" id="PS00893">
    <property type="entry name" value="NUDIX_BOX"/>
    <property type="match status" value="1"/>
</dbReference>
<reference evidence="3 4" key="1">
    <citation type="journal article" date="2016" name="C (Basel)">
        <title>Selective Growth of and Electricity Production by Marine Exoelectrogenic Bacteria in Self-Aggregated Hydrogel of Microbially Reduced Graphene Oxide.</title>
        <authorList>
            <person name="Yoshida N."/>
            <person name="Goto Y."/>
            <person name="Miyata Y."/>
        </authorList>
    </citation>
    <scope>NUCLEOTIDE SEQUENCE [LARGE SCALE GENOMIC DNA]</scope>
    <source>
        <strain evidence="3 4">NIT-T3</strain>
    </source>
</reference>
<sequence length="198" mass="22370">MGKLEDIFEIVDEEDRVIGRAPRSRCHGDPSLVHRVAHVLVFNRSGSLLLQKRSLTKDVQPGRWDTSVGGHLDPGESYLQAARREMTEELGIEGVALTFLYYSKVRNDFESENVATYLALFEGPIRHAASEIDEVRFWSADEIAADLGTGMFTPNFEQEWAMFLEWSQRYPARKGSGLGLCAGERFPDLFRELGEADE</sequence>
<evidence type="ECO:0000313" key="4">
    <source>
        <dbReference type="Proteomes" id="UP001319827"/>
    </source>
</evidence>
<dbReference type="RefSeq" id="WP_221252243.1">
    <property type="nucleotide sequence ID" value="NZ_AP024355.1"/>
</dbReference>
<dbReference type="InterPro" id="IPR020084">
    <property type="entry name" value="NUDIX_hydrolase_CS"/>
</dbReference>
<reference evidence="3 4" key="2">
    <citation type="journal article" date="2021" name="Int. J. Syst. Evol. Microbiol.">
        <title>Isolation and Polyphasic Characterization of Desulfuromonas versatilis sp. Nov., an Electrogenic Bacteria Capable of Versatile Metabolism Isolated from a Graphene Oxide-Reducing Enrichment Culture.</title>
        <authorList>
            <person name="Xie L."/>
            <person name="Yoshida N."/>
            <person name="Ishii S."/>
            <person name="Meng L."/>
        </authorList>
    </citation>
    <scope>NUCLEOTIDE SEQUENCE [LARGE SCALE GENOMIC DNA]</scope>
    <source>
        <strain evidence="3 4">NIT-T3</strain>
    </source>
</reference>
<evidence type="ECO:0000313" key="3">
    <source>
        <dbReference type="EMBL" id="BCR04794.1"/>
    </source>
</evidence>
<dbReference type="GO" id="GO:0016787">
    <property type="term" value="F:hydrolase activity"/>
    <property type="evidence" value="ECO:0007669"/>
    <property type="project" value="UniProtKB-KW"/>
</dbReference>
<accession>A0ABN6DZ64</accession>
<proteinExistence type="predicted"/>
<evidence type="ECO:0000259" key="2">
    <source>
        <dbReference type="PROSITE" id="PS51462"/>
    </source>
</evidence>
<dbReference type="SUPFAM" id="SSF55811">
    <property type="entry name" value="Nudix"/>
    <property type="match status" value="1"/>
</dbReference>
<keyword evidence="1 3" id="KW-0378">Hydrolase</keyword>
<dbReference type="InterPro" id="IPR000086">
    <property type="entry name" value="NUDIX_hydrolase_dom"/>
</dbReference>
<protein>
    <submittedName>
        <fullName evidence="3">NUDIX hydrolase</fullName>
    </submittedName>
</protein>
<organism evidence="3 4">
    <name type="scientific">Desulfuromonas versatilis</name>
    <dbReference type="NCBI Taxonomy" id="2802975"/>
    <lineage>
        <taxon>Bacteria</taxon>
        <taxon>Pseudomonadati</taxon>
        <taxon>Thermodesulfobacteriota</taxon>
        <taxon>Desulfuromonadia</taxon>
        <taxon>Desulfuromonadales</taxon>
        <taxon>Desulfuromonadaceae</taxon>
        <taxon>Desulfuromonas</taxon>
    </lineage>
</organism>
<dbReference type="PANTHER" id="PTHR10885">
    <property type="entry name" value="ISOPENTENYL-DIPHOSPHATE DELTA-ISOMERASE"/>
    <property type="match status" value="1"/>
</dbReference>